<organism evidence="2 3">
    <name type="scientific">Nephila pilipes</name>
    <name type="common">Giant wood spider</name>
    <name type="synonym">Nephila maculata</name>
    <dbReference type="NCBI Taxonomy" id="299642"/>
    <lineage>
        <taxon>Eukaryota</taxon>
        <taxon>Metazoa</taxon>
        <taxon>Ecdysozoa</taxon>
        <taxon>Arthropoda</taxon>
        <taxon>Chelicerata</taxon>
        <taxon>Arachnida</taxon>
        <taxon>Araneae</taxon>
        <taxon>Araneomorphae</taxon>
        <taxon>Entelegynae</taxon>
        <taxon>Araneoidea</taxon>
        <taxon>Nephilidae</taxon>
        <taxon>Nephila</taxon>
    </lineage>
</organism>
<accession>A0A8X6MWA2</accession>
<evidence type="ECO:0000313" key="3">
    <source>
        <dbReference type="Proteomes" id="UP000887013"/>
    </source>
</evidence>
<name>A0A8X6MWA2_NEPPI</name>
<evidence type="ECO:0000313" key="2">
    <source>
        <dbReference type="EMBL" id="GFS81254.1"/>
    </source>
</evidence>
<reference evidence="2" key="1">
    <citation type="submission" date="2020-08" db="EMBL/GenBank/DDBJ databases">
        <title>Multicomponent nature underlies the extraordinary mechanical properties of spider dragline silk.</title>
        <authorList>
            <person name="Kono N."/>
            <person name="Nakamura H."/>
            <person name="Mori M."/>
            <person name="Yoshida Y."/>
            <person name="Ohtoshi R."/>
            <person name="Malay A.D."/>
            <person name="Moran D.A.P."/>
            <person name="Tomita M."/>
            <person name="Numata K."/>
            <person name="Arakawa K."/>
        </authorList>
    </citation>
    <scope>NUCLEOTIDE SEQUENCE</scope>
</reference>
<dbReference type="AlphaFoldDB" id="A0A8X6MWA2"/>
<dbReference type="EMBL" id="BMAW01097720">
    <property type="protein sequence ID" value="GFS81254.1"/>
    <property type="molecule type" value="Genomic_DNA"/>
</dbReference>
<proteinExistence type="predicted"/>
<feature type="region of interest" description="Disordered" evidence="1">
    <location>
        <begin position="142"/>
        <end position="162"/>
    </location>
</feature>
<protein>
    <submittedName>
        <fullName evidence="2">Uncharacterized protein</fullName>
    </submittedName>
</protein>
<evidence type="ECO:0000256" key="1">
    <source>
        <dbReference type="SAM" id="MobiDB-lite"/>
    </source>
</evidence>
<gene>
    <name evidence="2" type="ORF">NPIL_608291</name>
</gene>
<dbReference type="Proteomes" id="UP000887013">
    <property type="component" value="Unassembled WGS sequence"/>
</dbReference>
<sequence>MAKNALLSHKIVLEPFPPNSPPKVIFFFFLPETDQIRFTQRSLELGESFAKGTSQDIRYRVYIMAKMIPIILKTTNFRLLALISYIALLNEPAKSATVTAKINKSCLHQRGGSCQKVSATEKQKRTTTFLLFYPPPFLHKEGVGKGSSASPPSSFRRLPQRN</sequence>
<comment type="caution">
    <text evidence="2">The sequence shown here is derived from an EMBL/GenBank/DDBJ whole genome shotgun (WGS) entry which is preliminary data.</text>
</comment>
<keyword evidence="3" id="KW-1185">Reference proteome</keyword>